<organism evidence="3 4">
    <name type="scientific">Penicillium capsulatum</name>
    <dbReference type="NCBI Taxonomy" id="69766"/>
    <lineage>
        <taxon>Eukaryota</taxon>
        <taxon>Fungi</taxon>
        <taxon>Dikarya</taxon>
        <taxon>Ascomycota</taxon>
        <taxon>Pezizomycotina</taxon>
        <taxon>Eurotiomycetes</taxon>
        <taxon>Eurotiomycetidae</taxon>
        <taxon>Eurotiales</taxon>
        <taxon>Aspergillaceae</taxon>
        <taxon>Penicillium</taxon>
    </lineage>
</organism>
<dbReference type="AlphaFoldDB" id="A0A9W9IML3"/>
<dbReference type="GO" id="GO:0072330">
    <property type="term" value="P:monocarboxylic acid biosynthetic process"/>
    <property type="evidence" value="ECO:0007669"/>
    <property type="project" value="UniProtKB-ARBA"/>
</dbReference>
<reference evidence="3" key="2">
    <citation type="journal article" date="2023" name="IMA Fungus">
        <title>Comparative genomic study of the Penicillium genus elucidates a diverse pangenome and 15 lateral gene transfer events.</title>
        <authorList>
            <person name="Petersen C."/>
            <person name="Sorensen T."/>
            <person name="Nielsen M.R."/>
            <person name="Sondergaard T.E."/>
            <person name="Sorensen J.L."/>
            <person name="Fitzpatrick D.A."/>
            <person name="Frisvad J.C."/>
            <person name="Nielsen K.L."/>
        </authorList>
    </citation>
    <scope>NUCLEOTIDE SEQUENCE</scope>
    <source>
        <strain evidence="3">IBT 21917</strain>
    </source>
</reference>
<dbReference type="Gene3D" id="3.40.50.1820">
    <property type="entry name" value="alpha/beta hydrolase"/>
    <property type="match status" value="1"/>
</dbReference>
<sequence>MPLQYDPEFRQEAEPLLLQRAGIPKPALHDVATRRAMMAAMTISLPPLPDGIKKLEYLVPTKDGNQVPVYHFRRRGESENEREPAVIHIHGGGFIALSAEQCATLHIKSVSRTGVQILTIDYRLAPEHPYPAPLNDCWAVLQWVHANATQLSIDPGRIAVMGESAGGGIAAALTLLARDYALSPPIAKQILNYPMLDDRTVTNHAGDLAFWDEVDNLTAWTAYVGSDVGTDKIKAYAAPARVEDVSGLPPLYLECPQLDMFVHEGLDYARRFMAANIPTELHVYPGLPHGFEGLGPSGRLAQQAYANRDRAMTSF</sequence>
<dbReference type="EMBL" id="JAPQKO010000002">
    <property type="protein sequence ID" value="KAJ5179931.1"/>
    <property type="molecule type" value="Genomic_DNA"/>
</dbReference>
<dbReference type="GO" id="GO:0017000">
    <property type="term" value="P:antibiotic biosynthetic process"/>
    <property type="evidence" value="ECO:0007669"/>
    <property type="project" value="UniProtKB-ARBA"/>
</dbReference>
<dbReference type="InterPro" id="IPR029058">
    <property type="entry name" value="AB_hydrolase_fold"/>
</dbReference>
<comment type="caution">
    <text evidence="3">The sequence shown here is derived from an EMBL/GenBank/DDBJ whole genome shotgun (WGS) entry which is preliminary data.</text>
</comment>
<evidence type="ECO:0000313" key="3">
    <source>
        <dbReference type="EMBL" id="KAJ5179931.1"/>
    </source>
</evidence>
<dbReference type="SUPFAM" id="SSF53474">
    <property type="entry name" value="alpha/beta-Hydrolases"/>
    <property type="match status" value="1"/>
</dbReference>
<feature type="domain" description="Alpha/beta hydrolase fold-3" evidence="2">
    <location>
        <begin position="86"/>
        <end position="291"/>
    </location>
</feature>
<evidence type="ECO:0000256" key="1">
    <source>
        <dbReference type="ARBA" id="ARBA00022801"/>
    </source>
</evidence>
<dbReference type="GO" id="GO:0016787">
    <property type="term" value="F:hydrolase activity"/>
    <property type="evidence" value="ECO:0007669"/>
    <property type="project" value="UniProtKB-KW"/>
</dbReference>
<dbReference type="InterPro" id="IPR050300">
    <property type="entry name" value="GDXG_lipolytic_enzyme"/>
</dbReference>
<reference evidence="3" key="1">
    <citation type="submission" date="2022-11" db="EMBL/GenBank/DDBJ databases">
        <authorList>
            <person name="Petersen C."/>
        </authorList>
    </citation>
    <scope>NUCLEOTIDE SEQUENCE</scope>
    <source>
        <strain evidence="3">IBT 21917</strain>
    </source>
</reference>
<dbReference type="PANTHER" id="PTHR48081">
    <property type="entry name" value="AB HYDROLASE SUPERFAMILY PROTEIN C4A8.06C"/>
    <property type="match status" value="1"/>
</dbReference>
<keyword evidence="4" id="KW-1185">Reference proteome</keyword>
<keyword evidence="1" id="KW-0378">Hydrolase</keyword>
<accession>A0A9W9IML3</accession>
<dbReference type="PANTHER" id="PTHR48081:SF8">
    <property type="entry name" value="ALPHA_BETA HYDROLASE FOLD-3 DOMAIN-CONTAINING PROTEIN-RELATED"/>
    <property type="match status" value="1"/>
</dbReference>
<dbReference type="Pfam" id="PF07859">
    <property type="entry name" value="Abhydrolase_3"/>
    <property type="match status" value="1"/>
</dbReference>
<protein>
    <recommendedName>
        <fullName evidence="2">Alpha/beta hydrolase fold-3 domain-containing protein</fullName>
    </recommendedName>
</protein>
<gene>
    <name evidence="3" type="ORF">N7492_003141</name>
</gene>
<dbReference type="InterPro" id="IPR013094">
    <property type="entry name" value="AB_hydrolase_3"/>
</dbReference>
<proteinExistence type="predicted"/>
<name>A0A9W9IML3_9EURO</name>
<evidence type="ECO:0000313" key="4">
    <source>
        <dbReference type="Proteomes" id="UP001146351"/>
    </source>
</evidence>
<dbReference type="Proteomes" id="UP001146351">
    <property type="component" value="Unassembled WGS sequence"/>
</dbReference>
<evidence type="ECO:0000259" key="2">
    <source>
        <dbReference type="Pfam" id="PF07859"/>
    </source>
</evidence>
<dbReference type="OrthoDB" id="408631at2759"/>